<reference evidence="5" key="1">
    <citation type="submission" date="2020-07" db="EMBL/GenBank/DDBJ databases">
        <title>Genome sequence and genetic diversity analysis of an under-domesticated orphan crop, white fonio (Digitaria exilis).</title>
        <authorList>
            <person name="Bennetzen J.L."/>
            <person name="Chen S."/>
            <person name="Ma X."/>
            <person name="Wang X."/>
            <person name="Yssel A.E.J."/>
            <person name="Chaluvadi S.R."/>
            <person name="Johnson M."/>
            <person name="Gangashetty P."/>
            <person name="Hamidou F."/>
            <person name="Sanogo M.D."/>
            <person name="Zwaenepoel A."/>
            <person name="Wallace J."/>
            <person name="Van De Peer Y."/>
            <person name="Van Deynze A."/>
        </authorList>
    </citation>
    <scope>NUCLEOTIDE SEQUENCE</scope>
    <source>
        <tissue evidence="5">Leaves</tissue>
    </source>
</reference>
<dbReference type="InterPro" id="IPR044974">
    <property type="entry name" value="Disease_R_plants"/>
</dbReference>
<dbReference type="Proteomes" id="UP000636709">
    <property type="component" value="Unassembled WGS sequence"/>
</dbReference>
<dbReference type="InterPro" id="IPR002182">
    <property type="entry name" value="NB-ARC"/>
</dbReference>
<dbReference type="Gene3D" id="3.80.10.10">
    <property type="entry name" value="Ribonuclease Inhibitor"/>
    <property type="match status" value="1"/>
</dbReference>
<sequence length="1055" mass="119019">MVPALPLGEEDTERAPAGSEQQQQETQERVQVAPSPSKAEQGKEDAEMSVEEQDEEGAEIAPAASEQQQQETEERVQQIAPAASEEKEKEREREKKVAKMVEAMRLLEPLPAKITELLESAGYRRVRDRSEHPALELMKMELTDIVDSLKLMLPALKDSRVGVELELEFHWLNGLIPFARDVHSLVRQVADSRLYTLVRRAVRFFRPSNKVVLYSMMEESFRAAEYANKFRCLFLASGSSGQALPPCPGLPLFGIDRPTKKLLRWLMPSEGTEKRLRLMAILGPDGIGKTTLAMEVQRRLQQCQGSGGHYSFHCNVVARVSNSSHRKELLLRDILSQISELTVPVLTSDQSSSKATMELLVHHVREYLQAKRYFILIDDLWHGGDWEEIKDAFPNNDLDSRLFITTRVQSIAWSCRSDSDDVLVHEMKPLNWMDSQRLLLVKAFGSVEGSSSSYSMKLLCDKILMRCEGIPLFITAMADWLKEKYQQQQHEEKEEQKHAFASGEQVPQIPECLREYSVIDNRMKEAKLYFSQLVDRNFISSGAANCKPGSNEAETRQWHVNQVLLQILASKSAKLGFAFTSSTLVETATGHGSVSTRMPRRLALYHPDPLLPSVIQTLDLSRTRWLTVSGAVSGIPLNKFIYLVVLDLEGWVNLNNEDLEHICTCKMFVLEYLSIAHTRVSKLPDEIKKLQNLMVLDVRRTKISALPFGVSELKRLYHLDIRGTAIRGLGKEIVGLQSTLRTLLIGAEGMIHSTQAAPWVPHDVLQHFQGLHTLATIDLTRQSESFIMALGDLGNLKVLGVTWSFHQCTHRAYRKALQLSITKMELRLKSLTIHCGIGCSMEFLGDIFLGEPWVLEKFKVTAGRFAHVPRWINKKLEFLSFVQITICGPITDDLERLGELLHLRCLILGLDFIPQEAITIGNVGFPDLQRFSVDCQMPWLTFKAGAMRKLRYLQLKLCTCPVTSQTSVPSGIGCLGSLSEVALCYNARYTTSRNVKVTVEAVTKQVAAHPNQIDLFINDYQDYSVQAADEETENNAIRTQRQSDAEIKTWCSSGT</sequence>
<dbReference type="SUPFAM" id="SSF52540">
    <property type="entry name" value="P-loop containing nucleoside triphosphate hydrolases"/>
    <property type="match status" value="1"/>
</dbReference>
<evidence type="ECO:0000313" key="6">
    <source>
        <dbReference type="Proteomes" id="UP000636709"/>
    </source>
</evidence>
<keyword evidence="1" id="KW-0677">Repeat</keyword>
<dbReference type="PANTHER" id="PTHR23155:SF957">
    <property type="entry name" value="OS11G0606800 PROTEIN"/>
    <property type="match status" value="1"/>
</dbReference>
<feature type="domain" description="NB-ARC" evidence="3">
    <location>
        <begin position="259"/>
        <end position="420"/>
    </location>
</feature>
<dbReference type="InterPro" id="IPR055414">
    <property type="entry name" value="LRR_R13L4/SHOC2-like"/>
</dbReference>
<keyword evidence="6" id="KW-1185">Reference proteome</keyword>
<name>A0A835FQZ3_9POAL</name>
<dbReference type="GO" id="GO:0043531">
    <property type="term" value="F:ADP binding"/>
    <property type="evidence" value="ECO:0007669"/>
    <property type="project" value="InterPro"/>
</dbReference>
<feature type="compositionally biased region" description="Acidic residues" evidence="2">
    <location>
        <begin position="47"/>
        <end position="58"/>
    </location>
</feature>
<dbReference type="EMBL" id="JACEFO010000414">
    <property type="protein sequence ID" value="KAF8772305.1"/>
    <property type="molecule type" value="Genomic_DNA"/>
</dbReference>
<evidence type="ECO:0000259" key="4">
    <source>
        <dbReference type="Pfam" id="PF23598"/>
    </source>
</evidence>
<feature type="compositionally biased region" description="Low complexity" evidence="2">
    <location>
        <begin position="59"/>
        <end position="70"/>
    </location>
</feature>
<dbReference type="PANTHER" id="PTHR23155">
    <property type="entry name" value="DISEASE RESISTANCE PROTEIN RP"/>
    <property type="match status" value="1"/>
</dbReference>
<dbReference type="Pfam" id="PF00931">
    <property type="entry name" value="NB-ARC"/>
    <property type="match status" value="1"/>
</dbReference>
<proteinExistence type="predicted"/>
<dbReference type="Gene3D" id="3.40.50.300">
    <property type="entry name" value="P-loop containing nucleotide triphosphate hydrolases"/>
    <property type="match status" value="1"/>
</dbReference>
<dbReference type="InterPro" id="IPR027417">
    <property type="entry name" value="P-loop_NTPase"/>
</dbReference>
<dbReference type="GO" id="GO:0098542">
    <property type="term" value="P:defense response to other organism"/>
    <property type="evidence" value="ECO:0007669"/>
    <property type="project" value="TreeGrafter"/>
</dbReference>
<dbReference type="OrthoDB" id="689447at2759"/>
<protein>
    <recommendedName>
        <fullName evidence="7">NB-ARC domain-containing protein</fullName>
    </recommendedName>
</protein>
<evidence type="ECO:0000256" key="2">
    <source>
        <dbReference type="SAM" id="MobiDB-lite"/>
    </source>
</evidence>
<evidence type="ECO:0000256" key="1">
    <source>
        <dbReference type="ARBA" id="ARBA00022737"/>
    </source>
</evidence>
<gene>
    <name evidence="5" type="ORF">HU200_005897</name>
</gene>
<dbReference type="AlphaFoldDB" id="A0A835FQZ3"/>
<evidence type="ECO:0000313" key="5">
    <source>
        <dbReference type="EMBL" id="KAF8772305.1"/>
    </source>
</evidence>
<dbReference type="Pfam" id="PF23598">
    <property type="entry name" value="LRR_14"/>
    <property type="match status" value="1"/>
</dbReference>
<evidence type="ECO:0008006" key="7">
    <source>
        <dbReference type="Google" id="ProtNLM"/>
    </source>
</evidence>
<dbReference type="PRINTS" id="PR00364">
    <property type="entry name" value="DISEASERSIST"/>
</dbReference>
<comment type="caution">
    <text evidence="5">The sequence shown here is derived from an EMBL/GenBank/DDBJ whole genome shotgun (WGS) entry which is preliminary data.</text>
</comment>
<dbReference type="InterPro" id="IPR032675">
    <property type="entry name" value="LRR_dom_sf"/>
</dbReference>
<accession>A0A835FQZ3</accession>
<feature type="region of interest" description="Disordered" evidence="2">
    <location>
        <begin position="1"/>
        <end position="94"/>
    </location>
</feature>
<evidence type="ECO:0000259" key="3">
    <source>
        <dbReference type="Pfam" id="PF00931"/>
    </source>
</evidence>
<dbReference type="SUPFAM" id="SSF52058">
    <property type="entry name" value="L domain-like"/>
    <property type="match status" value="1"/>
</dbReference>
<feature type="domain" description="Disease resistance R13L4/SHOC-2-like LRR" evidence="4">
    <location>
        <begin position="710"/>
        <end position="1012"/>
    </location>
</feature>
<feature type="compositionally biased region" description="Basic and acidic residues" evidence="2">
    <location>
        <begin position="84"/>
        <end position="94"/>
    </location>
</feature>
<organism evidence="5 6">
    <name type="scientific">Digitaria exilis</name>
    <dbReference type="NCBI Taxonomy" id="1010633"/>
    <lineage>
        <taxon>Eukaryota</taxon>
        <taxon>Viridiplantae</taxon>
        <taxon>Streptophyta</taxon>
        <taxon>Embryophyta</taxon>
        <taxon>Tracheophyta</taxon>
        <taxon>Spermatophyta</taxon>
        <taxon>Magnoliopsida</taxon>
        <taxon>Liliopsida</taxon>
        <taxon>Poales</taxon>
        <taxon>Poaceae</taxon>
        <taxon>PACMAD clade</taxon>
        <taxon>Panicoideae</taxon>
        <taxon>Panicodae</taxon>
        <taxon>Paniceae</taxon>
        <taxon>Anthephorinae</taxon>
        <taxon>Digitaria</taxon>
    </lineage>
</organism>